<name>F8NAL1_9BACT</name>
<dbReference type="OrthoDB" id="1141916at2"/>
<feature type="signal peptide" evidence="2">
    <location>
        <begin position="1"/>
        <end position="20"/>
    </location>
</feature>
<dbReference type="HOGENOM" id="CLU_056167_0_0_10"/>
<dbReference type="EMBL" id="GL945017">
    <property type="protein sequence ID" value="EGN55811.1"/>
    <property type="molecule type" value="Genomic_DNA"/>
</dbReference>
<dbReference type="AlphaFoldDB" id="F8NAL1"/>
<dbReference type="Proteomes" id="UP000002772">
    <property type="component" value="Unassembled WGS sequence"/>
</dbReference>
<dbReference type="STRING" id="688246.Premu_0328"/>
<feature type="region of interest" description="Disordered" evidence="1">
    <location>
        <begin position="298"/>
        <end position="352"/>
    </location>
</feature>
<evidence type="ECO:0000256" key="1">
    <source>
        <dbReference type="SAM" id="MobiDB-lite"/>
    </source>
</evidence>
<dbReference type="Pfam" id="PF19841">
    <property type="entry name" value="GldN"/>
    <property type="match status" value="1"/>
</dbReference>
<accession>F8NAL1</accession>
<reference evidence="4" key="1">
    <citation type="journal article" date="2011" name="Stand. Genomic Sci.">
        <title>Non-contiguous finished genome sequence of the opportunistic oral pathogen Prevotella multisaccharivorax type strain (PPPA20).</title>
        <authorList>
            <person name="Pati A."/>
            <person name="Gronow S."/>
            <person name="Lu M."/>
            <person name="Lapidus A."/>
            <person name="Nolan M."/>
            <person name="Lucas S."/>
            <person name="Hammon N."/>
            <person name="Deshpande S."/>
            <person name="Cheng J.F."/>
            <person name="Tapia R."/>
            <person name="Han C."/>
            <person name="Goodwin L."/>
            <person name="Pitluck S."/>
            <person name="Liolios K."/>
            <person name="Pagani I."/>
            <person name="Mavromatis K."/>
            <person name="Mikhailova N."/>
            <person name="Huntemann M."/>
            <person name="Chen A."/>
            <person name="Palaniappan K."/>
            <person name="Land M."/>
            <person name="Hauser L."/>
            <person name="Detter J.C."/>
            <person name="Brambilla E.M."/>
            <person name="Rohde M."/>
            <person name="Goker M."/>
            <person name="Woyke T."/>
            <person name="Bristow J."/>
            <person name="Eisen J.A."/>
            <person name="Markowitz V."/>
            <person name="Hugenholtz P."/>
            <person name="Kyrpides N.C."/>
            <person name="Klenk H.P."/>
            <person name="Ivanova N."/>
        </authorList>
    </citation>
    <scope>NUCLEOTIDE SEQUENCE [LARGE SCALE GENOMIC DNA]</scope>
    <source>
        <strain evidence="4">DSM 17128</strain>
    </source>
</reference>
<feature type="compositionally biased region" description="Basic residues" evidence="1">
    <location>
        <begin position="309"/>
        <end position="320"/>
    </location>
</feature>
<evidence type="ECO:0000256" key="2">
    <source>
        <dbReference type="SAM" id="SignalP"/>
    </source>
</evidence>
<sequence>MKRIFILLVFTGLCAVSLMAQPKVRRQAQQKARSNSNNMTLRQQIDFPTDEPMSGDVIWRRDVYRELDLTNDANAALYYPVEPDGTHVNLFTLLFKLIMAGPNHGGIAAYSYDVNSGSEKFDESLRLIPKKFLDDYHIFYEKTDKGVHIDDSDIPSAEVKAYFIKESSYYDQNTATFHRQVTALCPVMYRDDDFGDGATRYPLFWVRYSDLAPFLAKQMVMTSNINNAAMMSLADYFGTNLYKGKIYKTNNLLGKTLAQEVGGDSVKLSREQQRIDKEIAAFESRIWGDPAKKDSLDSIARLAPTASRSSKKTPRVRRASARAERVKASHTRAPQTISASGAARVTVRRQRH</sequence>
<keyword evidence="2" id="KW-0732">Signal</keyword>
<organism evidence="3 4">
    <name type="scientific">Hallella multisaccharivorax DSM 17128</name>
    <dbReference type="NCBI Taxonomy" id="688246"/>
    <lineage>
        <taxon>Bacteria</taxon>
        <taxon>Pseudomonadati</taxon>
        <taxon>Bacteroidota</taxon>
        <taxon>Bacteroidia</taxon>
        <taxon>Bacteroidales</taxon>
        <taxon>Prevotellaceae</taxon>
        <taxon>Hallella</taxon>
    </lineage>
</organism>
<dbReference type="eggNOG" id="ENOG502Z7JF">
    <property type="taxonomic scope" value="Bacteria"/>
</dbReference>
<dbReference type="RefSeq" id="WP_007572583.1">
    <property type="nucleotide sequence ID" value="NZ_BPTS01000001.1"/>
</dbReference>
<proteinExistence type="predicted"/>
<evidence type="ECO:0000313" key="3">
    <source>
        <dbReference type="EMBL" id="EGN55811.1"/>
    </source>
</evidence>
<dbReference type="InterPro" id="IPR019847">
    <property type="entry name" value="Gliding_motility_assoc_GldN"/>
</dbReference>
<keyword evidence="4" id="KW-1185">Reference proteome</keyword>
<protein>
    <submittedName>
        <fullName evidence="3">Gliding motility associated protein GldN</fullName>
    </submittedName>
</protein>
<feature type="chain" id="PRO_5003375552" evidence="2">
    <location>
        <begin position="21"/>
        <end position="352"/>
    </location>
</feature>
<dbReference type="NCBIfam" id="TIGR03523">
    <property type="entry name" value="GldN"/>
    <property type="match status" value="1"/>
</dbReference>
<gene>
    <name evidence="3" type="ORF">Premu_0328</name>
</gene>
<evidence type="ECO:0000313" key="4">
    <source>
        <dbReference type="Proteomes" id="UP000002772"/>
    </source>
</evidence>